<evidence type="ECO:0000313" key="8">
    <source>
        <dbReference type="Proteomes" id="UP000094285"/>
    </source>
</evidence>
<keyword evidence="2 6" id="KW-0812">Transmembrane</keyword>
<dbReference type="Pfam" id="PF08733">
    <property type="entry name" value="PalH"/>
    <property type="match status" value="1"/>
</dbReference>
<accession>A0A1E4SQH5</accession>
<feature type="transmembrane region" description="Helical" evidence="6">
    <location>
        <begin position="284"/>
        <end position="309"/>
    </location>
</feature>
<keyword evidence="4 6" id="KW-0472">Membrane</keyword>
<dbReference type="RefSeq" id="XP_020066885.1">
    <property type="nucleotide sequence ID" value="XM_020208750.1"/>
</dbReference>
<dbReference type="STRING" id="984487.A0A1E4SQH5"/>
<name>A0A1E4SQH5_9ASCO</name>
<keyword evidence="8" id="KW-1185">Reference proteome</keyword>
<protein>
    <submittedName>
        <fullName evidence="7">PalH-domain-containing protein</fullName>
    </submittedName>
</protein>
<feature type="transmembrane region" description="Helical" evidence="6">
    <location>
        <begin position="321"/>
        <end position="339"/>
    </location>
</feature>
<feature type="transmembrane region" description="Helical" evidence="6">
    <location>
        <begin position="174"/>
        <end position="195"/>
    </location>
</feature>
<evidence type="ECO:0000256" key="4">
    <source>
        <dbReference type="ARBA" id="ARBA00023136"/>
    </source>
</evidence>
<evidence type="ECO:0000256" key="6">
    <source>
        <dbReference type="SAM" id="Phobius"/>
    </source>
</evidence>
<feature type="transmembrane region" description="Helical" evidence="6">
    <location>
        <begin position="56"/>
        <end position="74"/>
    </location>
</feature>
<dbReference type="PANTHER" id="PTHR35779:SF2">
    <property type="entry name" value="PROTEIN DFG16"/>
    <property type="match status" value="1"/>
</dbReference>
<evidence type="ECO:0000256" key="3">
    <source>
        <dbReference type="ARBA" id="ARBA00022989"/>
    </source>
</evidence>
<feature type="region of interest" description="Disordered" evidence="5">
    <location>
        <begin position="396"/>
        <end position="420"/>
    </location>
</feature>
<feature type="transmembrane region" description="Helical" evidence="6">
    <location>
        <begin position="94"/>
        <end position="118"/>
    </location>
</feature>
<keyword evidence="3 6" id="KW-1133">Transmembrane helix</keyword>
<dbReference type="AlphaFoldDB" id="A0A1E4SQH5"/>
<feature type="transmembrane region" description="Helical" evidence="6">
    <location>
        <begin position="207"/>
        <end position="228"/>
    </location>
</feature>
<gene>
    <name evidence="7" type="ORF">CANTADRAFT_3836</name>
</gene>
<proteinExistence type="predicted"/>
<dbReference type="GO" id="GO:0071467">
    <property type="term" value="P:cellular response to pH"/>
    <property type="evidence" value="ECO:0007669"/>
    <property type="project" value="TreeGrafter"/>
</dbReference>
<organism evidence="7 8">
    <name type="scientific">Suhomyces tanzawaensis NRRL Y-17324</name>
    <dbReference type="NCBI Taxonomy" id="984487"/>
    <lineage>
        <taxon>Eukaryota</taxon>
        <taxon>Fungi</taxon>
        <taxon>Dikarya</taxon>
        <taxon>Ascomycota</taxon>
        <taxon>Saccharomycotina</taxon>
        <taxon>Pichiomycetes</taxon>
        <taxon>Debaryomycetaceae</taxon>
        <taxon>Suhomyces</taxon>
    </lineage>
</organism>
<evidence type="ECO:0000256" key="1">
    <source>
        <dbReference type="ARBA" id="ARBA00004141"/>
    </source>
</evidence>
<feature type="transmembrane region" description="Helical" evidence="6">
    <location>
        <begin position="248"/>
        <end position="272"/>
    </location>
</feature>
<evidence type="ECO:0000256" key="5">
    <source>
        <dbReference type="SAM" id="MobiDB-lite"/>
    </source>
</evidence>
<dbReference type="InterPro" id="IPR014844">
    <property type="entry name" value="PalH"/>
</dbReference>
<reference evidence="8" key="1">
    <citation type="submission" date="2016-05" db="EMBL/GenBank/DDBJ databases">
        <title>Comparative genomics of biotechnologically important yeasts.</title>
        <authorList>
            <consortium name="DOE Joint Genome Institute"/>
            <person name="Riley R."/>
            <person name="Haridas S."/>
            <person name="Wolfe K.H."/>
            <person name="Lopes M.R."/>
            <person name="Hittinger C.T."/>
            <person name="Goker M."/>
            <person name="Salamov A."/>
            <person name="Wisecaver J."/>
            <person name="Long T.M."/>
            <person name="Aerts A.L."/>
            <person name="Barry K."/>
            <person name="Choi C."/>
            <person name="Clum A."/>
            <person name="Coughlan A.Y."/>
            <person name="Deshpande S."/>
            <person name="Douglass A.P."/>
            <person name="Hanson S.J."/>
            <person name="Klenk H.-P."/>
            <person name="Labutti K."/>
            <person name="Lapidus A."/>
            <person name="Lindquist E."/>
            <person name="Lipzen A."/>
            <person name="Meier-Kolthoff J.P."/>
            <person name="Ohm R.A."/>
            <person name="Otillar R.P."/>
            <person name="Pangilinan J."/>
            <person name="Peng Y."/>
            <person name="Rokas A."/>
            <person name="Rosa C.A."/>
            <person name="Scheuner C."/>
            <person name="Sibirny A.A."/>
            <person name="Slot J.C."/>
            <person name="Stielow J.B."/>
            <person name="Sun H."/>
            <person name="Kurtzman C.P."/>
            <person name="Blackwell M."/>
            <person name="Grigoriev I.V."/>
            <person name="Jeffries T.W."/>
        </authorList>
    </citation>
    <scope>NUCLEOTIDE SEQUENCE [LARGE SCALE GENOMIC DNA]</scope>
    <source>
        <strain evidence="8">NRRL Y-17324</strain>
    </source>
</reference>
<comment type="subcellular location">
    <subcellularLocation>
        <location evidence="1">Membrane</location>
        <topology evidence="1">Multi-pass membrane protein</topology>
    </subcellularLocation>
</comment>
<feature type="region of interest" description="Disordered" evidence="5">
    <location>
        <begin position="461"/>
        <end position="480"/>
    </location>
</feature>
<feature type="region of interest" description="Disordered" evidence="5">
    <location>
        <begin position="491"/>
        <end position="524"/>
    </location>
</feature>
<dbReference type="Proteomes" id="UP000094285">
    <property type="component" value="Unassembled WGS sequence"/>
</dbReference>
<dbReference type="GeneID" id="30982887"/>
<dbReference type="OrthoDB" id="4079240at2759"/>
<sequence>MSDLVAMGDQLLLYLQEHSIPINCSVYSLPSGSLSMNLFNDTTTTTTQIDPNFLPAYYVTNCLISSLIELVVLLHRNDTNIYQSPYNQRDNGDMFVALLFTLCASCVSCWMLILLLYLCPAHKRKPILAQLATIFYAVVTTFLLSRITEGSQTEYYMDTLDIVRLHDMLYINNVFRVIIVISQVLTHVAWLQIVVRLTKDRFKWMTSVFGGTFILAYFIICTYYEIAFNDTSSIFSSTVSSDYQEWRIVRIVLKLGLLFWFAGTILYYTICIKNPRRICYSRKLLPLALFNWFLIGACIAFNILSLSAFKEDWLVKTWLELLPYLVEIILITTVWEWVYNIWYLEKRSELVGVLGRKISMDDVLSIHLSQENKEKSKRKGFLDFFNKSSLSVTKYDSGSTRTKDETYEDSNSSNLQIHTSRTLSIHDPDTLLPVHENQYGDHPPALIIYEDDELEPEMMVNHDGQDTNMDHPPSPSAGSYDEEIVDNYEIWDDDDHLLHQSQQPPPFEPHPGFNSGDYWPSRKN</sequence>
<evidence type="ECO:0000313" key="7">
    <source>
        <dbReference type="EMBL" id="ODV81763.1"/>
    </source>
</evidence>
<evidence type="ECO:0000256" key="2">
    <source>
        <dbReference type="ARBA" id="ARBA00022692"/>
    </source>
</evidence>
<dbReference type="GO" id="GO:0005886">
    <property type="term" value="C:plasma membrane"/>
    <property type="evidence" value="ECO:0007669"/>
    <property type="project" value="TreeGrafter"/>
</dbReference>
<feature type="compositionally biased region" description="Polar residues" evidence="5">
    <location>
        <begin position="409"/>
        <end position="420"/>
    </location>
</feature>
<feature type="transmembrane region" description="Helical" evidence="6">
    <location>
        <begin position="127"/>
        <end position="147"/>
    </location>
</feature>
<dbReference type="EMBL" id="KV453909">
    <property type="protein sequence ID" value="ODV81763.1"/>
    <property type="molecule type" value="Genomic_DNA"/>
</dbReference>
<dbReference type="PANTHER" id="PTHR35779">
    <property type="entry name" value="PH-RESPONSE REGULATOR PROTEIN PALH/RIM21"/>
    <property type="match status" value="1"/>
</dbReference>